<feature type="region of interest" description="Disordered" evidence="3">
    <location>
        <begin position="91"/>
        <end position="115"/>
    </location>
</feature>
<evidence type="ECO:0000259" key="4">
    <source>
        <dbReference type="PROSITE" id="PS50089"/>
    </source>
</evidence>
<dbReference type="InterPro" id="IPR042496">
    <property type="entry name" value="CGRF1"/>
</dbReference>
<sequence length="324" mass="36345">MGNDIPDTTAILDHDTINLMFDETIDDDDDDTIEVVLRLLTEDSDAVVMGPPSRLIDLLSDNHRRRFLAPSTVDSSEDDVAASALFNRRARVQPKDGRPRASSLPLWTHDDNVPPPEPEAEPLVVVGSSSLAHRFQDALARNMQLSRDVQRLSKDHERLSMQLVQAHHRADDHGRAVARESEMNRKLTRKLELYSERARVANEGYATLKQNLNGVRVDLHKLAVANRNLTGDGVYSDMSVEALEALEQVLECGLTRVRAGLRDKYRQAIDARTDTCIVCLHERVSIVLLPCRHRVLCGTCAVRVQQCPVDRQDIIDMFPTFGTS</sequence>
<dbReference type="InterPro" id="IPR013083">
    <property type="entry name" value="Znf_RING/FYVE/PHD"/>
</dbReference>
<dbReference type="Pfam" id="PF01486">
    <property type="entry name" value="K-box"/>
    <property type="match status" value="1"/>
</dbReference>
<keyword evidence="2" id="KW-0175">Coiled coil</keyword>
<dbReference type="Gene3D" id="3.30.40.10">
    <property type="entry name" value="Zinc/RING finger domain, C3HC4 (zinc finger)"/>
    <property type="match status" value="1"/>
</dbReference>
<organism evidence="6 7">
    <name type="scientific">Aphanomyces stellatus</name>
    <dbReference type="NCBI Taxonomy" id="120398"/>
    <lineage>
        <taxon>Eukaryota</taxon>
        <taxon>Sar</taxon>
        <taxon>Stramenopiles</taxon>
        <taxon>Oomycota</taxon>
        <taxon>Saprolegniomycetes</taxon>
        <taxon>Saprolegniales</taxon>
        <taxon>Verrucalvaceae</taxon>
        <taxon>Aphanomyces</taxon>
    </lineage>
</organism>
<evidence type="ECO:0000256" key="3">
    <source>
        <dbReference type="SAM" id="MobiDB-lite"/>
    </source>
</evidence>
<dbReference type="InterPro" id="IPR002487">
    <property type="entry name" value="TF_Kbox"/>
</dbReference>
<reference evidence="6 7" key="1">
    <citation type="submission" date="2019-03" db="EMBL/GenBank/DDBJ databases">
        <authorList>
            <person name="Gaulin E."/>
            <person name="Dumas B."/>
        </authorList>
    </citation>
    <scope>NUCLEOTIDE SEQUENCE [LARGE SCALE GENOMIC DNA]</scope>
    <source>
        <strain evidence="6">CBS 568.67</strain>
    </source>
</reference>
<dbReference type="Proteomes" id="UP000332933">
    <property type="component" value="Unassembled WGS sequence"/>
</dbReference>
<protein>
    <submittedName>
        <fullName evidence="6">Aste57867_24595 protein</fullName>
    </submittedName>
</protein>
<dbReference type="PANTHER" id="PTHR15379:SF2">
    <property type="entry name" value="CELL GROWTH REGULATOR WITH RING FINGER DOMAIN PROTEIN 1"/>
    <property type="match status" value="1"/>
</dbReference>
<keyword evidence="7" id="KW-1185">Reference proteome</keyword>
<keyword evidence="1" id="KW-0479">Metal-binding</keyword>
<evidence type="ECO:0000313" key="7">
    <source>
        <dbReference type="Proteomes" id="UP000332933"/>
    </source>
</evidence>
<dbReference type="EMBL" id="CAADRA010007434">
    <property type="protein sequence ID" value="VFU01234.1"/>
    <property type="molecule type" value="Genomic_DNA"/>
</dbReference>
<dbReference type="OrthoDB" id="1711136at2759"/>
<dbReference type="SUPFAM" id="SSF57850">
    <property type="entry name" value="RING/U-box"/>
    <property type="match status" value="1"/>
</dbReference>
<reference evidence="5" key="2">
    <citation type="submission" date="2019-06" db="EMBL/GenBank/DDBJ databases">
        <title>Genomics analysis of Aphanomyces spp. identifies a new class of oomycete effector associated with host adaptation.</title>
        <authorList>
            <person name="Gaulin E."/>
        </authorList>
    </citation>
    <scope>NUCLEOTIDE SEQUENCE</scope>
    <source>
        <strain evidence="5">CBS 578.67</strain>
    </source>
</reference>
<dbReference type="GO" id="GO:0003700">
    <property type="term" value="F:DNA-binding transcription factor activity"/>
    <property type="evidence" value="ECO:0007669"/>
    <property type="project" value="InterPro"/>
</dbReference>
<dbReference type="GO" id="GO:0008270">
    <property type="term" value="F:zinc ion binding"/>
    <property type="evidence" value="ECO:0007669"/>
    <property type="project" value="UniProtKB-KW"/>
</dbReference>
<dbReference type="PANTHER" id="PTHR15379">
    <property type="entry name" value="CELL GROWTH REGULATOR WITH RING FINGER DOMAIN PROTEIN 1"/>
    <property type="match status" value="1"/>
</dbReference>
<evidence type="ECO:0000256" key="2">
    <source>
        <dbReference type="SAM" id="Coils"/>
    </source>
</evidence>
<evidence type="ECO:0000313" key="6">
    <source>
        <dbReference type="EMBL" id="VFU01234.1"/>
    </source>
</evidence>
<dbReference type="Pfam" id="PF13920">
    <property type="entry name" value="zf-C3HC4_3"/>
    <property type="match status" value="1"/>
</dbReference>
<gene>
    <name evidence="6" type="primary">Aste57867_24595</name>
    <name evidence="5" type="ORF">As57867_024517</name>
    <name evidence="6" type="ORF">ASTE57867_24595</name>
</gene>
<keyword evidence="1" id="KW-0862">Zinc</keyword>
<proteinExistence type="predicted"/>
<dbReference type="PROSITE" id="PS50089">
    <property type="entry name" value="ZF_RING_2"/>
    <property type="match status" value="1"/>
</dbReference>
<feature type="coiled-coil region" evidence="2">
    <location>
        <begin position="135"/>
        <end position="197"/>
    </location>
</feature>
<keyword evidence="1" id="KW-0863">Zinc-finger</keyword>
<evidence type="ECO:0000313" key="5">
    <source>
        <dbReference type="EMBL" id="KAF0683383.1"/>
    </source>
</evidence>
<name>A0A485LSF1_9STRA</name>
<dbReference type="AlphaFoldDB" id="A0A485LSF1"/>
<dbReference type="GO" id="GO:0030308">
    <property type="term" value="P:negative regulation of cell growth"/>
    <property type="evidence" value="ECO:0007669"/>
    <property type="project" value="TreeGrafter"/>
</dbReference>
<feature type="domain" description="RING-type" evidence="4">
    <location>
        <begin position="276"/>
        <end position="311"/>
    </location>
</feature>
<dbReference type="GO" id="GO:0005634">
    <property type="term" value="C:nucleus"/>
    <property type="evidence" value="ECO:0007669"/>
    <property type="project" value="InterPro"/>
</dbReference>
<dbReference type="EMBL" id="VJMH01007408">
    <property type="protein sequence ID" value="KAF0683383.1"/>
    <property type="molecule type" value="Genomic_DNA"/>
</dbReference>
<dbReference type="InterPro" id="IPR001841">
    <property type="entry name" value="Znf_RING"/>
</dbReference>
<accession>A0A485LSF1</accession>
<dbReference type="SMART" id="SM00184">
    <property type="entry name" value="RING"/>
    <property type="match status" value="1"/>
</dbReference>
<evidence type="ECO:0000256" key="1">
    <source>
        <dbReference type="PROSITE-ProRule" id="PRU00175"/>
    </source>
</evidence>